<protein>
    <recommendedName>
        <fullName evidence="4">Cox cluster protein</fullName>
    </recommendedName>
</protein>
<keyword evidence="3" id="KW-1185">Reference proteome</keyword>
<proteinExistence type="predicted"/>
<dbReference type="InterPro" id="IPR055895">
    <property type="entry name" value="DUF7472"/>
</dbReference>
<dbReference type="AlphaFoldDB" id="A0ABD5Y0Q6"/>
<evidence type="ECO:0000313" key="3">
    <source>
        <dbReference type="Proteomes" id="UP001596432"/>
    </source>
</evidence>
<dbReference type="GeneID" id="78821289"/>
<comment type="caution">
    <text evidence="2">The sequence shown here is derived from an EMBL/GenBank/DDBJ whole genome shotgun (WGS) entry which is preliminary data.</text>
</comment>
<dbReference type="Proteomes" id="UP001596432">
    <property type="component" value="Unassembled WGS sequence"/>
</dbReference>
<reference evidence="2 3" key="1">
    <citation type="journal article" date="2019" name="Int. J. Syst. Evol. Microbiol.">
        <title>The Global Catalogue of Microorganisms (GCM) 10K type strain sequencing project: providing services to taxonomists for standard genome sequencing and annotation.</title>
        <authorList>
            <consortium name="The Broad Institute Genomics Platform"/>
            <consortium name="The Broad Institute Genome Sequencing Center for Infectious Disease"/>
            <person name="Wu L."/>
            <person name="Ma J."/>
        </authorList>
    </citation>
    <scope>NUCLEOTIDE SEQUENCE [LARGE SCALE GENOMIC DNA]</scope>
    <source>
        <strain evidence="2 3">XZYJT29</strain>
    </source>
</reference>
<dbReference type="Pfam" id="PF24284">
    <property type="entry name" value="DUF7472"/>
    <property type="match status" value="1"/>
</dbReference>
<evidence type="ECO:0000256" key="1">
    <source>
        <dbReference type="SAM" id="Phobius"/>
    </source>
</evidence>
<dbReference type="RefSeq" id="WP_274322076.1">
    <property type="nucleotide sequence ID" value="NZ_CP118158.1"/>
</dbReference>
<sequence length="82" mass="8512">MEIDRKFAAELAVSAVSVVVFVGAAYVVSSNYTTPGNVTNNGSASPILQPEGGLAMVGVIGLFVVVMAIAGLIMYRADFDEE</sequence>
<organism evidence="2 3">
    <name type="scientific">Halosimplex aquaticum</name>
    <dbReference type="NCBI Taxonomy" id="3026162"/>
    <lineage>
        <taxon>Archaea</taxon>
        <taxon>Methanobacteriati</taxon>
        <taxon>Methanobacteriota</taxon>
        <taxon>Stenosarchaea group</taxon>
        <taxon>Halobacteria</taxon>
        <taxon>Halobacteriales</taxon>
        <taxon>Haloarculaceae</taxon>
        <taxon>Halosimplex</taxon>
    </lineage>
</organism>
<feature type="transmembrane region" description="Helical" evidence="1">
    <location>
        <begin position="53"/>
        <end position="75"/>
    </location>
</feature>
<feature type="transmembrane region" description="Helical" evidence="1">
    <location>
        <begin position="7"/>
        <end position="28"/>
    </location>
</feature>
<keyword evidence="1" id="KW-0472">Membrane</keyword>
<evidence type="ECO:0000313" key="2">
    <source>
        <dbReference type="EMBL" id="MFC7140982.1"/>
    </source>
</evidence>
<name>A0ABD5Y0Q6_9EURY</name>
<evidence type="ECO:0008006" key="4">
    <source>
        <dbReference type="Google" id="ProtNLM"/>
    </source>
</evidence>
<keyword evidence="1" id="KW-1133">Transmembrane helix</keyword>
<keyword evidence="1" id="KW-0812">Transmembrane</keyword>
<accession>A0ABD5Y0Q6</accession>
<gene>
    <name evidence="2" type="ORF">ACFQMA_14250</name>
</gene>
<dbReference type="EMBL" id="JBHTAS010000001">
    <property type="protein sequence ID" value="MFC7140982.1"/>
    <property type="molecule type" value="Genomic_DNA"/>
</dbReference>